<name>A0A4S9A939_AURPU</name>
<feature type="transmembrane region" description="Helical" evidence="9">
    <location>
        <begin position="355"/>
        <end position="377"/>
    </location>
</feature>
<reference evidence="10 11" key="1">
    <citation type="submission" date="2018-10" db="EMBL/GenBank/DDBJ databases">
        <title>Fifty Aureobasidium pullulans genomes reveal a recombining polyextremotolerant generalist.</title>
        <authorList>
            <person name="Gostincar C."/>
            <person name="Turk M."/>
            <person name="Zajc J."/>
            <person name="Gunde-Cimerman N."/>
        </authorList>
    </citation>
    <scope>NUCLEOTIDE SEQUENCE [LARGE SCALE GENOMIC DNA]</scope>
    <source>
        <strain evidence="10 11">EXF-10659</strain>
    </source>
</reference>
<organism evidence="10 11">
    <name type="scientific">Aureobasidium pullulans</name>
    <name type="common">Black yeast</name>
    <name type="synonym">Pullularia pullulans</name>
    <dbReference type="NCBI Taxonomy" id="5580"/>
    <lineage>
        <taxon>Eukaryota</taxon>
        <taxon>Fungi</taxon>
        <taxon>Dikarya</taxon>
        <taxon>Ascomycota</taxon>
        <taxon>Pezizomycotina</taxon>
        <taxon>Dothideomycetes</taxon>
        <taxon>Dothideomycetidae</taxon>
        <taxon>Dothideales</taxon>
        <taxon>Saccotheciaceae</taxon>
        <taxon>Aureobasidium</taxon>
    </lineage>
</organism>
<evidence type="ECO:0000313" key="10">
    <source>
        <dbReference type="EMBL" id="THW75718.1"/>
    </source>
</evidence>
<feature type="transmembrane region" description="Helical" evidence="9">
    <location>
        <begin position="770"/>
        <end position="793"/>
    </location>
</feature>
<feature type="transmembrane region" description="Helical" evidence="9">
    <location>
        <begin position="389"/>
        <end position="408"/>
    </location>
</feature>
<evidence type="ECO:0000256" key="4">
    <source>
        <dbReference type="ARBA" id="ARBA00022692"/>
    </source>
</evidence>
<evidence type="ECO:0000256" key="6">
    <source>
        <dbReference type="ARBA" id="ARBA00022927"/>
    </source>
</evidence>
<dbReference type="Proteomes" id="UP000308802">
    <property type="component" value="Unassembled WGS sequence"/>
</dbReference>
<dbReference type="Pfam" id="PF03169">
    <property type="entry name" value="OPT"/>
    <property type="match status" value="1"/>
</dbReference>
<protein>
    <submittedName>
        <fullName evidence="10">OPT family small oligopeptide transporter</fullName>
    </submittedName>
</protein>
<dbReference type="PANTHER" id="PTHR22601">
    <property type="entry name" value="ISP4 LIKE PROTEIN"/>
    <property type="match status" value="1"/>
</dbReference>
<keyword evidence="7 9" id="KW-1133">Transmembrane helix</keyword>
<keyword evidence="4 9" id="KW-0812">Transmembrane</keyword>
<feature type="transmembrane region" description="Helical" evidence="9">
    <location>
        <begin position="692"/>
        <end position="713"/>
    </location>
</feature>
<feature type="transmembrane region" description="Helical" evidence="9">
    <location>
        <begin position="140"/>
        <end position="158"/>
    </location>
</feature>
<dbReference type="NCBIfam" id="TIGR00728">
    <property type="entry name" value="OPT_sfam"/>
    <property type="match status" value="1"/>
</dbReference>
<evidence type="ECO:0000256" key="8">
    <source>
        <dbReference type="ARBA" id="ARBA00023136"/>
    </source>
</evidence>
<evidence type="ECO:0000256" key="3">
    <source>
        <dbReference type="ARBA" id="ARBA00022448"/>
    </source>
</evidence>
<feature type="transmembrane region" description="Helical" evidence="9">
    <location>
        <begin position="733"/>
        <end position="758"/>
    </location>
</feature>
<dbReference type="GO" id="GO:0015031">
    <property type="term" value="P:protein transport"/>
    <property type="evidence" value="ECO:0007669"/>
    <property type="project" value="UniProtKB-KW"/>
</dbReference>
<feature type="transmembrane region" description="Helical" evidence="9">
    <location>
        <begin position="542"/>
        <end position="566"/>
    </location>
</feature>
<dbReference type="NCBIfam" id="TIGR00727">
    <property type="entry name" value="ISP4_OPT"/>
    <property type="match status" value="1"/>
</dbReference>
<dbReference type="InterPro" id="IPR004648">
    <property type="entry name" value="Oligpept_transpt"/>
</dbReference>
<dbReference type="AlphaFoldDB" id="A0A4S9A939"/>
<keyword evidence="3" id="KW-0813">Transport</keyword>
<evidence type="ECO:0000256" key="2">
    <source>
        <dbReference type="ARBA" id="ARBA00008807"/>
    </source>
</evidence>
<feature type="transmembrane region" description="Helical" evidence="9">
    <location>
        <begin position="578"/>
        <end position="604"/>
    </location>
</feature>
<dbReference type="GO" id="GO:0016020">
    <property type="term" value="C:membrane"/>
    <property type="evidence" value="ECO:0007669"/>
    <property type="project" value="UniProtKB-SubCell"/>
</dbReference>
<keyword evidence="6" id="KW-0653">Protein transport</keyword>
<comment type="caution">
    <text evidence="10">The sequence shown here is derived from an EMBL/GenBank/DDBJ whole genome shotgun (WGS) entry which is preliminary data.</text>
</comment>
<comment type="similarity">
    <text evidence="2">Belongs to the oligopeptide OPT transporter family.</text>
</comment>
<gene>
    <name evidence="10" type="ORF">D6D19_03805</name>
</gene>
<feature type="transmembrane region" description="Helical" evidence="9">
    <location>
        <begin position="270"/>
        <end position="292"/>
    </location>
</feature>
<feature type="transmembrane region" description="Helical" evidence="9">
    <location>
        <begin position="516"/>
        <end position="536"/>
    </location>
</feature>
<keyword evidence="8 9" id="KW-0472">Membrane</keyword>
<dbReference type="EMBL" id="QZAO01000087">
    <property type="protein sequence ID" value="THW75718.1"/>
    <property type="molecule type" value="Genomic_DNA"/>
</dbReference>
<accession>A0A4S9A939</accession>
<evidence type="ECO:0000256" key="7">
    <source>
        <dbReference type="ARBA" id="ARBA00022989"/>
    </source>
</evidence>
<feature type="transmembrane region" description="Helical" evidence="9">
    <location>
        <begin position="164"/>
        <end position="184"/>
    </location>
</feature>
<feature type="transmembrane region" description="Helical" evidence="9">
    <location>
        <begin position="313"/>
        <end position="335"/>
    </location>
</feature>
<evidence type="ECO:0000256" key="5">
    <source>
        <dbReference type="ARBA" id="ARBA00022856"/>
    </source>
</evidence>
<evidence type="ECO:0000313" key="11">
    <source>
        <dbReference type="Proteomes" id="UP000308802"/>
    </source>
</evidence>
<evidence type="ECO:0000256" key="9">
    <source>
        <dbReference type="SAM" id="Phobius"/>
    </source>
</evidence>
<keyword evidence="5" id="KW-0571">Peptide transport</keyword>
<sequence length="835" mass="93735">MLSLDPSTINHSPRHKVSASTRSYVYCCLRSHALSGNRNDMKFTPSKGSHGAVEEVFEVPKDVPHEAQVLGEVEKLHEAHQFDPNLPDAEIQALDEATKTANVEKALAIDENFTKESPYEAVRAAVRDTDGEEVANTVRAWLLGFIFVTISSGINMFLSMRSPAITIPTVVILLVVYPCGQLLAKVLPERRFTTFGMHWTLNPGPFSIKEHTVVVLMANVTYGYAYSTDALLALKAKSLYNLDLGWGFQLLFTLSSQVIGIAFAGVFRRFLVWPAALIWPANFSMTTLLYALHDKRKPDPAKANGWQISQYRFFVYVAVGSFAYYWIPGVIWQGLSVFSFVTWIRPNNATINQLFGGFTGLSLIPLTFDWTYVTAYLGDPLLSPTFSHLNTIIGLGIFMIITTLGISYTGALYSEYLPINTSTTFDNTQSKYNVTRILGPGYTFDVEKYQKYSPMFLAPTFALNYGLSFAALIAAIVHTIVYHRGELWTRLRLARKQEPQDVHMRLMSKYREAPDWWYAVLFAIATAFGLATVLGYSSQCPWWAYFVSLIIALVFIIPCCMILGITNIQLSLNVISPYLAGFMIPGRPIGVMIFKVYSTIVLGQAQTYSQDLKLAHYMKIPPRITFWSQVVMSFWASIVQVAVMNWTLSNIPNACASDQASHFTCPNGRTFFSSSITWGVIGPQRMFGPGSIYAAFNWFWLVGALLPIAFYVLTRFFPQKQLRFLHAPVMLGAMSWLPPATPLSFTSWAMVGLTFNWWIRRRYNGWWSTYNYITAAALDSGLIIATLVIFFAITLPEVSVPAWWGNVDVFETMDSLGTAIRKTVADGETFGPKTW</sequence>
<dbReference type="InterPro" id="IPR004813">
    <property type="entry name" value="OPT"/>
</dbReference>
<feature type="transmembrane region" description="Helical" evidence="9">
    <location>
        <begin position="624"/>
        <end position="643"/>
    </location>
</feature>
<dbReference type="GO" id="GO:0035673">
    <property type="term" value="F:oligopeptide transmembrane transporter activity"/>
    <property type="evidence" value="ECO:0007669"/>
    <property type="project" value="InterPro"/>
</dbReference>
<proteinExistence type="inferred from homology"/>
<feature type="transmembrane region" description="Helical" evidence="9">
    <location>
        <begin position="244"/>
        <end position="264"/>
    </location>
</feature>
<evidence type="ECO:0000256" key="1">
    <source>
        <dbReference type="ARBA" id="ARBA00004141"/>
    </source>
</evidence>
<feature type="transmembrane region" description="Helical" evidence="9">
    <location>
        <begin position="462"/>
        <end position="482"/>
    </location>
</feature>
<comment type="subcellular location">
    <subcellularLocation>
        <location evidence="1">Membrane</location>
        <topology evidence="1">Multi-pass membrane protein</topology>
    </subcellularLocation>
</comment>